<feature type="transmembrane region" description="Helical" evidence="5">
    <location>
        <begin position="368"/>
        <end position="388"/>
    </location>
</feature>
<protein>
    <recommendedName>
        <fullName evidence="7">Major facilitator superfamily (MFS) profile domain-containing protein</fullName>
    </recommendedName>
</protein>
<dbReference type="SUPFAM" id="SSF103473">
    <property type="entry name" value="MFS general substrate transporter"/>
    <property type="match status" value="1"/>
</dbReference>
<dbReference type="InterPro" id="IPR050549">
    <property type="entry name" value="MFS_Trehalose_Transporter"/>
</dbReference>
<accession>A0ABR3HAE1</accession>
<evidence type="ECO:0000256" key="1">
    <source>
        <dbReference type="ARBA" id="ARBA00004141"/>
    </source>
</evidence>
<keyword evidence="2 5" id="KW-0812">Transmembrane</keyword>
<keyword evidence="3 5" id="KW-1133">Transmembrane helix</keyword>
<feature type="chain" id="PRO_5046027607" description="Major facilitator superfamily (MFS) profile domain-containing protein" evidence="6">
    <location>
        <begin position="21"/>
        <end position="475"/>
    </location>
</feature>
<organism evidence="8 9">
    <name type="scientific">Loxostege sticticalis</name>
    <name type="common">Beet webworm moth</name>
    <dbReference type="NCBI Taxonomy" id="481309"/>
    <lineage>
        <taxon>Eukaryota</taxon>
        <taxon>Metazoa</taxon>
        <taxon>Ecdysozoa</taxon>
        <taxon>Arthropoda</taxon>
        <taxon>Hexapoda</taxon>
        <taxon>Insecta</taxon>
        <taxon>Pterygota</taxon>
        <taxon>Neoptera</taxon>
        <taxon>Endopterygota</taxon>
        <taxon>Lepidoptera</taxon>
        <taxon>Glossata</taxon>
        <taxon>Ditrysia</taxon>
        <taxon>Pyraloidea</taxon>
        <taxon>Crambidae</taxon>
        <taxon>Pyraustinae</taxon>
        <taxon>Loxostege</taxon>
    </lineage>
</organism>
<comment type="caution">
    <text evidence="8">The sequence shown here is derived from an EMBL/GenBank/DDBJ whole genome shotgun (WGS) entry which is preliminary data.</text>
</comment>
<dbReference type="Pfam" id="PF00083">
    <property type="entry name" value="Sugar_tr"/>
    <property type="match status" value="1"/>
</dbReference>
<evidence type="ECO:0000256" key="3">
    <source>
        <dbReference type="ARBA" id="ARBA00022989"/>
    </source>
</evidence>
<dbReference type="PROSITE" id="PS00216">
    <property type="entry name" value="SUGAR_TRANSPORT_1"/>
    <property type="match status" value="1"/>
</dbReference>
<dbReference type="Gene3D" id="1.20.1250.20">
    <property type="entry name" value="MFS general substrate transporter like domains"/>
    <property type="match status" value="1"/>
</dbReference>
<feature type="transmembrane region" description="Helical" evidence="5">
    <location>
        <begin position="270"/>
        <end position="292"/>
    </location>
</feature>
<evidence type="ECO:0000256" key="5">
    <source>
        <dbReference type="SAM" id="Phobius"/>
    </source>
</evidence>
<evidence type="ECO:0000313" key="9">
    <source>
        <dbReference type="Proteomes" id="UP001549920"/>
    </source>
</evidence>
<evidence type="ECO:0000313" key="8">
    <source>
        <dbReference type="EMBL" id="KAL0861758.1"/>
    </source>
</evidence>
<dbReference type="InterPro" id="IPR020846">
    <property type="entry name" value="MFS_dom"/>
</dbReference>
<feature type="transmembrane region" description="Helical" evidence="5">
    <location>
        <begin position="304"/>
        <end position="329"/>
    </location>
</feature>
<feature type="domain" description="Major facilitator superfamily (MFS) profile" evidence="7">
    <location>
        <begin position="3"/>
        <end position="455"/>
    </location>
</feature>
<dbReference type="PANTHER" id="PTHR48021">
    <property type="match status" value="1"/>
</dbReference>
<feature type="transmembrane region" description="Helical" evidence="5">
    <location>
        <begin position="165"/>
        <end position="183"/>
    </location>
</feature>
<dbReference type="Proteomes" id="UP001549920">
    <property type="component" value="Unassembled WGS sequence"/>
</dbReference>
<sequence length="475" mass="52481">MGKILFQVLAALILQYNVMMQGMTQCVPSTTMLLFKSENTTLDRPMTLTESSLFASLSKIGSLLSTPVLGYLLDSLGRKRCAVMLSSLRVGFWIVLVFTRKVEVILFSVFLAGLSSPTFLVVTIFVSEISQESIRGTLSSCTNVSYNLGFFVGFLFGGFLEYQMMVYLGTMMAMSGLLMLLIVKESPMILMKKGLEKEAAKSMAFYKNSIPESKVIQDDLETIRRALTPHYQEVAQEEEKNAAELKEIVHPKKLSKLEFIKQSESTQRAFYLNLFLLSSAIFQGLIVVLTYAKPLFHESVTEDVLSSTWCCVLLSAVVVLAGFVGAYLTDMAGRRTLMISATIATGFFNLALGFQIHLGWGPPWTTAVLVYLLCIAYTAGPGNVPFVLLGEMFLPEIRCITSTVLIEWTSLCTFTCLFLYNPLVTVIGLGPVFYIFASVSFVTAAVCVFALPETKGKTIDAIQMLFVKQKNSVLA</sequence>
<proteinExistence type="predicted"/>
<keyword evidence="9" id="KW-1185">Reference proteome</keyword>
<dbReference type="InterPro" id="IPR005829">
    <property type="entry name" value="Sugar_transporter_CS"/>
</dbReference>
<keyword evidence="4 5" id="KW-0472">Membrane</keyword>
<dbReference type="InterPro" id="IPR036259">
    <property type="entry name" value="MFS_trans_sf"/>
</dbReference>
<feature type="transmembrane region" description="Helical" evidence="5">
    <location>
        <begin position="400"/>
        <end position="420"/>
    </location>
</feature>
<evidence type="ECO:0000256" key="2">
    <source>
        <dbReference type="ARBA" id="ARBA00022692"/>
    </source>
</evidence>
<dbReference type="PROSITE" id="PS50850">
    <property type="entry name" value="MFS"/>
    <property type="match status" value="1"/>
</dbReference>
<keyword evidence="6" id="KW-0732">Signal</keyword>
<dbReference type="PANTHER" id="PTHR48021:SF33">
    <property type="entry name" value="AT22075P-RELATED"/>
    <property type="match status" value="1"/>
</dbReference>
<feature type="transmembrane region" description="Helical" evidence="5">
    <location>
        <begin position="432"/>
        <end position="451"/>
    </location>
</feature>
<evidence type="ECO:0000259" key="7">
    <source>
        <dbReference type="PROSITE" id="PS50850"/>
    </source>
</evidence>
<feature type="transmembrane region" description="Helical" evidence="5">
    <location>
        <begin position="104"/>
        <end position="126"/>
    </location>
</feature>
<feature type="signal peptide" evidence="6">
    <location>
        <begin position="1"/>
        <end position="20"/>
    </location>
</feature>
<dbReference type="InterPro" id="IPR005828">
    <property type="entry name" value="MFS_sugar_transport-like"/>
</dbReference>
<feature type="transmembrane region" description="Helical" evidence="5">
    <location>
        <begin position="336"/>
        <end position="356"/>
    </location>
</feature>
<evidence type="ECO:0000256" key="4">
    <source>
        <dbReference type="ARBA" id="ARBA00023136"/>
    </source>
</evidence>
<dbReference type="EMBL" id="JBEUOH010000023">
    <property type="protein sequence ID" value="KAL0861758.1"/>
    <property type="molecule type" value="Genomic_DNA"/>
</dbReference>
<gene>
    <name evidence="8" type="ORF">ABMA27_009234</name>
</gene>
<feature type="transmembrane region" description="Helical" evidence="5">
    <location>
        <begin position="138"/>
        <end position="159"/>
    </location>
</feature>
<reference evidence="8 9" key="1">
    <citation type="submission" date="2024-06" db="EMBL/GenBank/DDBJ databases">
        <title>A chromosome-level genome assembly of beet webworm, Loxostege sticticalis.</title>
        <authorList>
            <person name="Zhang Y."/>
        </authorList>
    </citation>
    <scope>NUCLEOTIDE SEQUENCE [LARGE SCALE GENOMIC DNA]</scope>
    <source>
        <strain evidence="8">AQ026</strain>
        <tissue evidence="8">Whole body</tissue>
    </source>
</reference>
<name>A0ABR3HAE1_LOXSC</name>
<comment type="subcellular location">
    <subcellularLocation>
        <location evidence="1">Membrane</location>
        <topology evidence="1">Multi-pass membrane protein</topology>
    </subcellularLocation>
</comment>
<evidence type="ECO:0000256" key="6">
    <source>
        <dbReference type="SAM" id="SignalP"/>
    </source>
</evidence>